<organism evidence="1 2">
    <name type="scientific">Hoylesella buccalis</name>
    <dbReference type="NCBI Taxonomy" id="28127"/>
    <lineage>
        <taxon>Bacteria</taxon>
        <taxon>Pseudomonadati</taxon>
        <taxon>Bacteroidota</taxon>
        <taxon>Bacteroidia</taxon>
        <taxon>Bacteroidales</taxon>
        <taxon>Prevotellaceae</taxon>
        <taxon>Hoylesella</taxon>
    </lineage>
</organism>
<dbReference type="InterPro" id="IPR018573">
    <property type="entry name" value="Restrct_endonuc_II_AlwI"/>
</dbReference>
<dbReference type="Gene3D" id="3.40.91.50">
    <property type="match status" value="1"/>
</dbReference>
<evidence type="ECO:0000313" key="2">
    <source>
        <dbReference type="Proteomes" id="UP000235564"/>
    </source>
</evidence>
<dbReference type="RefSeq" id="WP_102698090.1">
    <property type="nucleotide sequence ID" value="NZ_PNGJ01000011.1"/>
</dbReference>
<dbReference type="AlphaFoldDB" id="A0A2N6QNM7"/>
<comment type="caution">
    <text evidence="1">The sequence shown here is derived from an EMBL/GenBank/DDBJ whole genome shotgun (WGS) entry which is preliminary data.</text>
</comment>
<dbReference type="OrthoDB" id="5314016at2"/>
<name>A0A2N6QNM7_9BACT</name>
<accession>A0A2N6QNM7</accession>
<keyword evidence="1" id="KW-0540">Nuclease</keyword>
<dbReference type="Pfam" id="PF09491">
    <property type="entry name" value="RE_AlwI"/>
    <property type="match status" value="2"/>
</dbReference>
<dbReference type="Proteomes" id="UP000235564">
    <property type="component" value="Unassembled WGS sequence"/>
</dbReference>
<reference evidence="1 2" key="1">
    <citation type="submission" date="2017-09" db="EMBL/GenBank/DDBJ databases">
        <title>Bacterial strain isolated from the female urinary microbiota.</title>
        <authorList>
            <person name="Thomas-White K."/>
            <person name="Kumar N."/>
            <person name="Forster S."/>
            <person name="Putonti C."/>
            <person name="Lawley T."/>
            <person name="Wolfe A.J."/>
        </authorList>
    </citation>
    <scope>NUCLEOTIDE SEQUENCE [LARGE SCALE GENOMIC DNA]</scope>
    <source>
        <strain evidence="1 2">UMB0536</strain>
    </source>
</reference>
<evidence type="ECO:0000313" key="1">
    <source>
        <dbReference type="EMBL" id="PMC23082.1"/>
    </source>
</evidence>
<dbReference type="EMBL" id="PNGJ01000011">
    <property type="protein sequence ID" value="PMC23082.1"/>
    <property type="molecule type" value="Genomic_DNA"/>
</dbReference>
<keyword evidence="1" id="KW-0378">Hydrolase</keyword>
<keyword evidence="1" id="KW-0255">Endonuclease</keyword>
<proteinExistence type="predicted"/>
<dbReference type="GO" id="GO:0004519">
    <property type="term" value="F:endonuclease activity"/>
    <property type="evidence" value="ECO:0007669"/>
    <property type="project" value="UniProtKB-KW"/>
</dbReference>
<gene>
    <name evidence="1" type="ORF">CJ231_11640</name>
</gene>
<protein>
    <submittedName>
        <fullName evidence="1">AlwI family type II restriction endonuclease</fullName>
    </submittedName>
</protein>
<sequence length="537" mass="62348">MPRLSEYKPLLYTTTVRNPERYKDFIHLLKKFDGQILTADIVEQFERETFKCGLYRPVKRIPESAKQKWGNTSPGDFGEYALTDEETKAIFDGNDPRIHTDIKGHKEAGFERGWESRFETQFKLLKVLGFVYYNMGERIEFSETGNFLADTVSITYDDNGTVNREIVKPQNEQIAFMQAFAKQQRCNPFIRELNDNIPLILLLQVIRLLNSDPQYNNCGISYKEIPLLLFWKNNDANALYQRIKQLREEYGYSPSPEVINDICVDEILGGFKAFKLKSVVSEYPDDFVRKMRMTGLISFRGGGRFIDINHNEDEKIDYIISTYSHYQKYEEERSYFDYMASVDKELLNIEGVVVSKNEAAIKLTEWTRVYNWDAIKVELDHLAKRTSSKDETLKFIDAPSRLEFLTALAIKTQLPHVEVIPNFPIDDTGLPTSTAGGGVVDIECVEAPNAILVEVTMAQGRTQTMMEVWPIERHLVEFKEKYQVPSQCVFVAPSIFNDTVRQMEFVKFTNNLIIRPYKIDDFVWYLETSRTLYKQTV</sequence>